<reference evidence="9" key="1">
    <citation type="submission" date="2011-10" db="EMBL/GenBank/DDBJ databases">
        <authorList>
            <person name="Genoscope - CEA"/>
        </authorList>
    </citation>
    <scope>NUCLEOTIDE SEQUENCE</scope>
</reference>
<dbReference type="Proteomes" id="UP000005222">
    <property type="component" value="Chromosome K"/>
</dbReference>
<dbReference type="InterPro" id="IPR019680">
    <property type="entry name" value="Mediator_Med1"/>
</dbReference>
<comment type="function">
    <text evidence="7">Component of the Mediator complex, a coactivator involved in the regulated transcription of nearly all RNA polymerase II-dependent genes. Mediator functions as a bridge to convey information from gene-specific regulatory proteins to the basal RNA polymerase II transcription machinery. Mediator is recruited to promoters by direct interactions with regulatory proteins and serves as a scaffold for the assembly of a functional preinitiation complex with RNA polymerase II and the general transcription factors.</text>
</comment>
<dbReference type="PANTHER" id="PTHR35041">
    <property type="entry name" value="MEDIATOR OF RNA POLYMERASE II TRANSCRIPTION SUBUNIT 1"/>
    <property type="match status" value="1"/>
</dbReference>
<evidence type="ECO:0000313" key="10">
    <source>
        <dbReference type="EMBL" id="CCE84307.1"/>
    </source>
</evidence>
<evidence type="ECO:0000256" key="6">
    <source>
        <dbReference type="ARBA" id="ARBA00023242"/>
    </source>
</evidence>
<dbReference type="GO" id="GO:0016592">
    <property type="term" value="C:mediator complex"/>
    <property type="evidence" value="ECO:0007669"/>
    <property type="project" value="InterPro"/>
</dbReference>
<evidence type="ECO:0000256" key="2">
    <source>
        <dbReference type="ARBA" id="ARBA00006210"/>
    </source>
</evidence>
<evidence type="ECO:0000313" key="11">
    <source>
        <dbReference type="Proteomes" id="UP000005222"/>
    </source>
</evidence>
<keyword evidence="6 7" id="KW-0539">Nucleus</keyword>
<comment type="subcellular location">
    <subcellularLocation>
        <location evidence="1 7">Nucleus</location>
    </subcellularLocation>
</comment>
<dbReference type="InParanoid" id="G8Y9P3"/>
<dbReference type="EMBL" id="FO082048">
    <property type="protein sequence ID" value="CCE84307.1"/>
    <property type="molecule type" value="Genomic_DNA"/>
</dbReference>
<dbReference type="Pfam" id="PF10744">
    <property type="entry name" value="Med1"/>
    <property type="match status" value="1"/>
</dbReference>
<evidence type="ECO:0000256" key="5">
    <source>
        <dbReference type="ARBA" id="ARBA00023163"/>
    </source>
</evidence>
<feature type="domain" description="Mediator complex subunit Med1" evidence="8">
    <location>
        <begin position="9"/>
        <end position="316"/>
    </location>
</feature>
<dbReference type="GO" id="GO:0003712">
    <property type="term" value="F:transcription coregulator activity"/>
    <property type="evidence" value="ECO:0007669"/>
    <property type="project" value="InterPro"/>
</dbReference>
<gene>
    <name evidence="9" type="primary">Piso0_003848</name>
    <name evidence="9" type="ORF">GNLVRS01_PISO0K03904g</name>
    <name evidence="10" type="ORF">GNLVRS01_PISO0L03905g</name>
</gene>
<dbReference type="HOGENOM" id="CLU_479935_0_0_1"/>
<proteinExistence type="inferred from homology"/>
<keyword evidence="4 7" id="KW-0010">Activator</keyword>
<dbReference type="STRING" id="559304.G8Y9P3"/>
<comment type="similarity">
    <text evidence="2 7">Belongs to the Mediator complex subunit 1 family.</text>
</comment>
<evidence type="ECO:0000259" key="8">
    <source>
        <dbReference type="Pfam" id="PF10744"/>
    </source>
</evidence>
<keyword evidence="3 7" id="KW-0805">Transcription regulation</keyword>
<dbReference type="OrthoDB" id="5310959at2759"/>
<evidence type="ECO:0000256" key="3">
    <source>
        <dbReference type="ARBA" id="ARBA00023015"/>
    </source>
</evidence>
<dbReference type="GO" id="GO:0045944">
    <property type="term" value="P:positive regulation of transcription by RNA polymerase II"/>
    <property type="evidence" value="ECO:0007669"/>
    <property type="project" value="UniProtKB-ARBA"/>
</dbReference>
<dbReference type="AlphaFoldDB" id="G8Y9P3"/>
<keyword evidence="5 7" id="KW-0804">Transcription</keyword>
<reference evidence="11" key="2">
    <citation type="journal article" date="2012" name="G3 (Bethesda)">
        <title>Pichia sorbitophila, an interspecies yeast hybrid reveals early steps of genome resolution following polyploidization.</title>
        <authorList>
            <person name="Leh Louis V."/>
            <person name="Despons L."/>
            <person name="Friedrich A."/>
            <person name="Martin T."/>
            <person name="Durrens P."/>
            <person name="Casaregola S."/>
            <person name="Neuveglise C."/>
            <person name="Fairhead C."/>
            <person name="Marck C."/>
            <person name="Cruz J.A."/>
            <person name="Straub M.L."/>
            <person name="Kugler V."/>
            <person name="Sacerdot C."/>
            <person name="Uzunov Z."/>
            <person name="Thierry A."/>
            <person name="Weiss S."/>
            <person name="Bleykasten C."/>
            <person name="De Montigny J."/>
            <person name="Jacques N."/>
            <person name="Jung P."/>
            <person name="Lemaire M."/>
            <person name="Mallet S."/>
            <person name="Morel G."/>
            <person name="Richard G.F."/>
            <person name="Sarkar A."/>
            <person name="Savel G."/>
            <person name="Schacherer J."/>
            <person name="Seret M.L."/>
            <person name="Talla E."/>
            <person name="Samson G."/>
            <person name="Jubin C."/>
            <person name="Poulain J."/>
            <person name="Vacherie B."/>
            <person name="Barbe V."/>
            <person name="Pelletier E."/>
            <person name="Sherman D.J."/>
            <person name="Westhof E."/>
            <person name="Weissenbach J."/>
            <person name="Baret P.V."/>
            <person name="Wincker P."/>
            <person name="Gaillardin C."/>
            <person name="Dujon B."/>
            <person name="Souciet J.L."/>
        </authorList>
    </citation>
    <scope>NUCLEOTIDE SEQUENCE [LARGE SCALE GENOMIC DNA]</scope>
    <source>
        <strain evidence="11">ATCC MYA-4447 / BCRC 22081 / CBS 7064 / NBRC 10061 / NRRL Y-12695</strain>
    </source>
</reference>
<dbReference type="EMBL" id="FO082049">
    <property type="protein sequence ID" value="CCE83276.1"/>
    <property type="molecule type" value="Genomic_DNA"/>
</dbReference>
<accession>G8Y9P3</accession>
<keyword evidence="11" id="KW-1185">Reference proteome</keyword>
<organism evidence="9 11">
    <name type="scientific">Pichia sorbitophila (strain ATCC MYA-4447 / BCRC 22081 / CBS 7064 / NBRC 10061 / NRRL Y-12695)</name>
    <name type="common">Hybrid yeast</name>
    <dbReference type="NCBI Taxonomy" id="559304"/>
    <lineage>
        <taxon>Eukaryota</taxon>
        <taxon>Fungi</taxon>
        <taxon>Dikarya</taxon>
        <taxon>Ascomycota</taxon>
        <taxon>Saccharomycotina</taxon>
        <taxon>Pichiomycetes</taxon>
        <taxon>Debaryomycetaceae</taxon>
        <taxon>Millerozyma</taxon>
    </lineage>
</organism>
<evidence type="ECO:0000256" key="1">
    <source>
        <dbReference type="ARBA" id="ARBA00004123"/>
    </source>
</evidence>
<dbReference type="Proteomes" id="UP000005222">
    <property type="component" value="Chromosome L"/>
</dbReference>
<evidence type="ECO:0000256" key="4">
    <source>
        <dbReference type="ARBA" id="ARBA00023159"/>
    </source>
</evidence>
<dbReference type="eggNOG" id="ENOG502RYK5">
    <property type="taxonomic scope" value="Eukaryota"/>
</dbReference>
<name>G8Y9P3_PICSO</name>
<evidence type="ECO:0000313" key="9">
    <source>
        <dbReference type="EMBL" id="CCE83276.1"/>
    </source>
</evidence>
<sequence>MNTFTDSIEECLDKIFEYSAKFSVDVDIIQKLASVLKLDTFIDNDAYSHALDPEFNASYRNKVKFKRLSIAGSSILIDIDFIDNTILGVWISSAQHSENEQDQKEIEQNLGNIEQEADGKVKLTVDLKAKNSFIRKPKGDGQAAAEKILLSNFEKGTLSSFSTNLKYLGTLDKFSSSGVDMFEYMDSIASILSAFQSAEEKHNDSWLVKKGLGSSFGKIKINDEKDGLIGIYSEFWRDNRYINHELEVNNSSLSLGSTYSVRFGVDSTDEKTKDYLRQVREHPWKILDSSSGLKDCVVEYTSSVPDLQSNDLTKWILRVEFLHSFYIPVSVLEYLGLTKYKLSPSELESTQLFNALNNNQKVAYLTKCFGTETKLSLQQKLIQEYVPLKFVLLDDIRALPKLITSARNYLVLSNFLRKIGNMSSKSSLNEAEGDSLNMVDDPSFALRRKLKKSLSLSKDVTDEELQALNADENNTFSVEKEPTGLDDFLKKEDNDMNTDEESEINSNQNVDPYISLLIEDIDFASSNTDIIMSLEGYLDNSNGDKGNSFSLKFRISNGEILPVTEVDESAMMIDNGEDTSNESVIRKINVTEDIISALKHVYSS</sequence>
<evidence type="ECO:0000256" key="7">
    <source>
        <dbReference type="RuleBase" id="RU364059"/>
    </source>
</evidence>
<protein>
    <recommendedName>
        <fullName evidence="7">Mediator of RNA polymerase II transcription subunit 1</fullName>
    </recommendedName>
    <alternativeName>
        <fullName evidence="7">Mediator complex subunit 1</fullName>
    </alternativeName>
</protein>
<dbReference type="PANTHER" id="PTHR35041:SF4">
    <property type="entry name" value="MEDIATOR OF RNA POLYMERASE II TRANSCRIPTION SUBUNIT 1"/>
    <property type="match status" value="1"/>
</dbReference>